<feature type="compositionally biased region" description="Basic and acidic residues" evidence="1">
    <location>
        <begin position="165"/>
        <end position="176"/>
    </location>
</feature>
<feature type="region of interest" description="Disordered" evidence="1">
    <location>
        <begin position="165"/>
        <end position="193"/>
    </location>
</feature>
<reference evidence="2 3" key="1">
    <citation type="submission" date="2015-09" db="EMBL/GenBank/DDBJ databases">
        <title>Trachymyrmex zeteki WGS genome.</title>
        <authorList>
            <person name="Nygaard S."/>
            <person name="Hu H."/>
            <person name="Boomsma J."/>
            <person name="Zhang G."/>
        </authorList>
    </citation>
    <scope>NUCLEOTIDE SEQUENCE [LARGE SCALE GENOMIC DNA]</scope>
    <source>
        <strain evidence="2">Tzet28-1</strain>
        <tissue evidence="2">Whole body</tissue>
    </source>
</reference>
<keyword evidence="3" id="KW-1185">Reference proteome</keyword>
<feature type="non-terminal residue" evidence="2">
    <location>
        <position position="1"/>
    </location>
</feature>
<accession>A0A151XEB0</accession>
<organism evidence="2 3">
    <name type="scientific">Mycetomoellerius zeteki</name>
    <dbReference type="NCBI Taxonomy" id="64791"/>
    <lineage>
        <taxon>Eukaryota</taxon>
        <taxon>Metazoa</taxon>
        <taxon>Ecdysozoa</taxon>
        <taxon>Arthropoda</taxon>
        <taxon>Hexapoda</taxon>
        <taxon>Insecta</taxon>
        <taxon>Pterygota</taxon>
        <taxon>Neoptera</taxon>
        <taxon>Endopterygota</taxon>
        <taxon>Hymenoptera</taxon>
        <taxon>Apocrita</taxon>
        <taxon>Aculeata</taxon>
        <taxon>Formicoidea</taxon>
        <taxon>Formicidae</taxon>
        <taxon>Myrmicinae</taxon>
        <taxon>Mycetomoellerius</taxon>
    </lineage>
</organism>
<evidence type="ECO:0000313" key="2">
    <source>
        <dbReference type="EMBL" id="KYQ58660.1"/>
    </source>
</evidence>
<protein>
    <submittedName>
        <fullName evidence="2">Uncharacterized protein</fullName>
    </submittedName>
</protein>
<dbReference type="Proteomes" id="UP000075809">
    <property type="component" value="Unassembled WGS sequence"/>
</dbReference>
<name>A0A151XEB0_9HYME</name>
<evidence type="ECO:0000256" key="1">
    <source>
        <dbReference type="SAM" id="MobiDB-lite"/>
    </source>
</evidence>
<feature type="compositionally biased region" description="Basic residues" evidence="1">
    <location>
        <begin position="183"/>
        <end position="192"/>
    </location>
</feature>
<proteinExistence type="predicted"/>
<sequence>KTEEQPAKVSSRQTQCGTSDCTVSQVVLLPLGRPRLIPIDGSRATLSSAKWNFGNSSDKFRKSLFKHTLAPTHLPLPLPRVPRSSASPPSLFSTSTTLSCPVLVAPSTPPTYLESRFTQALPGSTHPPLRLQEKVENCDYKDFPGIPPPPGVSPRFLLTWEGVRNREKEDGDERSAEQPWTGARKRQARHRNPGLPLRWTNFSLRANFAFDKTAHFTFRTSASFGVEIAFRDNEQRRKKKLKQNSGYESFDEAEDKVEETKECCSALPCLSPAQNWKQLTNSEETAERKRNVQAKTREIKKMKNSKWKTAALFPKADEKGRVGPEEEGGENGAFNVADKSVTFENAKHSPWVATKSSMVKSVEAIVVGEGDVCGVVQQQSQHVIPFLRDRVVKRITVDNEWNRTIHLDSLQNWINASASFGFGGYDSNDTYELQPVIGLVEDDELTNESFKTSARRKANLDFKCRCHSKSEEQSFNVTDEYNVAKQLLSPLCRHALHTGAQPTLISRCAIEKIIESESRPPSVQPEKRRWAVNCYTGTRSVRFLHGGIACPSERYYRSRIMGDTLIRR</sequence>
<evidence type="ECO:0000313" key="3">
    <source>
        <dbReference type="Proteomes" id="UP000075809"/>
    </source>
</evidence>
<gene>
    <name evidence="2" type="ORF">ALC60_02307</name>
</gene>
<dbReference type="AlphaFoldDB" id="A0A151XEB0"/>
<dbReference type="EMBL" id="KQ982254">
    <property type="protein sequence ID" value="KYQ58660.1"/>
    <property type="molecule type" value="Genomic_DNA"/>
</dbReference>